<dbReference type="NCBIfam" id="NF012211">
    <property type="entry name" value="tand_rpt_95"/>
    <property type="match status" value="4"/>
</dbReference>
<dbReference type="EMBL" id="BSST01000001">
    <property type="protein sequence ID" value="GLX79065.1"/>
    <property type="molecule type" value="Genomic_DNA"/>
</dbReference>
<dbReference type="Gene3D" id="2.60.40.3440">
    <property type="match status" value="2"/>
</dbReference>
<dbReference type="RefSeq" id="WP_284244957.1">
    <property type="nucleotide sequence ID" value="NZ_BSST01000001.1"/>
</dbReference>
<reference evidence="2 3" key="1">
    <citation type="submission" date="2023-03" db="EMBL/GenBank/DDBJ databases">
        <title>Draft genome sequence of Thalassotalea insulae KCTC 62186T.</title>
        <authorList>
            <person name="Sawabe T."/>
        </authorList>
    </citation>
    <scope>NUCLEOTIDE SEQUENCE [LARGE SCALE GENOMIC DNA]</scope>
    <source>
        <strain evidence="2 3">KCTC 62186</strain>
    </source>
</reference>
<protein>
    <recommendedName>
        <fullName evidence="4">Tandem-95 repeat protein</fullName>
    </recommendedName>
</protein>
<feature type="region of interest" description="Disordered" evidence="1">
    <location>
        <begin position="23"/>
        <end position="43"/>
    </location>
</feature>
<evidence type="ECO:0000313" key="2">
    <source>
        <dbReference type="EMBL" id="GLX79065.1"/>
    </source>
</evidence>
<dbReference type="PANTHER" id="PTHR34720">
    <property type="entry name" value="MICROCYSTIN DEPENDENT PROTEIN"/>
    <property type="match status" value="1"/>
</dbReference>
<dbReference type="PANTHER" id="PTHR34720:SF9">
    <property type="entry name" value="BLR4714 PROTEIN"/>
    <property type="match status" value="1"/>
</dbReference>
<keyword evidence="3" id="KW-1185">Reference proteome</keyword>
<organism evidence="2 3">
    <name type="scientific">Thalassotalea insulae</name>
    <dbReference type="NCBI Taxonomy" id="2056778"/>
    <lineage>
        <taxon>Bacteria</taxon>
        <taxon>Pseudomonadati</taxon>
        <taxon>Pseudomonadota</taxon>
        <taxon>Gammaproteobacteria</taxon>
        <taxon>Alteromonadales</taxon>
        <taxon>Colwelliaceae</taxon>
        <taxon>Thalassotalea</taxon>
    </lineage>
</organism>
<gene>
    <name evidence="2" type="ORF">tinsulaeT_24050</name>
</gene>
<evidence type="ECO:0008006" key="4">
    <source>
        <dbReference type="Google" id="ProtNLM"/>
    </source>
</evidence>
<name>A0ABQ6GSZ2_9GAMM</name>
<comment type="caution">
    <text evidence="2">The sequence shown here is derived from an EMBL/GenBank/DDBJ whole genome shotgun (WGS) entry which is preliminary data.</text>
</comment>
<dbReference type="PROSITE" id="PS51257">
    <property type="entry name" value="PROKAR_LIPOPROTEIN"/>
    <property type="match status" value="1"/>
</dbReference>
<sequence length="974" mass="107159">MKLKHMVSAMLLISLVGCGGGSGSSSESATTKPASNNPPVANNDAIEVGMNVSTELDVLANDSDVDSFTLASVTEASNGSVLQNDHNIIYTPTDGFVGNDNFSYTIKDSIGQEATATVNLTVYNIPPTAVDDIVQTQQSSNVEIDVLANDLSVGKHQLTVTSTSVPAHGSVELIEGILTYTPTSGFVGEDSFIYIIEDSLGDEATARVSVNIANVIPTTNDDEASIKQNESITVDVLGNDSDALGDVLTISALDGVNHGNASIENNKIVYNPTPGYAGNETINYTVNDGYDGQSEAKLTISIDNVEPIASDDSVYTLKNKSIAIDVLANDKDVIDDTLTIQTVSAALHGNVTIVDGKLNYQPITDYVGDDEFEYTLVDSHGASDSSTVTVKVGTAINLQGKVVGYQQSGLEVAIKLGEQELTTTTDEQGNYAIELQTVEPDSLLIAYVDNAAENYNLRAYLGDLASLLADVDENDNFVIHKNITDLTTAEYELIDVMHEGHELNNIAELIDAQYDADSFYLLQMTIAAMLVNQDNGLTLPGGFTTVNEFIKSTEQMNQQMAVWREYNSALYHQAYTDLATNSELSRYPSRLTQGHHLLVPSTALRNTNSGLYYPINIALSEDGGNYSDSIGNVNISYDWQQTGNQLKITFDSSTNAISESQTHYCAGGAWGSSYFTPSSIELTQLYTTAQYSVYLQKTEATEANLYCDNDIPVFYKTVRHYFSRELPKIKGEYYLTTLHNKKRVFNDEYRISPSAGLVNFNENGTFVEMLTNSEELTGNWQIINNELLLTYQDNISVRYQYIADFYGVPRFLITHIQDGVVNGVSSAYLVKKANITVPQITAGYWYFGAIERPPLDSYLSYSLSRVDFQTENIGNWQTFLSGNEWHTHSGEYGVFTWRIADNRIYHDYYKLDGAGVNYCDVSQDNCYIYNTDEFEVIADINGIYFVKFIYHFFDETGALFGSDSGIHSFKYVAH</sequence>
<dbReference type="Proteomes" id="UP001157186">
    <property type="component" value="Unassembled WGS sequence"/>
</dbReference>
<accession>A0ABQ6GSZ2</accession>
<feature type="compositionally biased region" description="Polar residues" evidence="1">
    <location>
        <begin position="29"/>
        <end position="40"/>
    </location>
</feature>
<proteinExistence type="predicted"/>
<evidence type="ECO:0000313" key="3">
    <source>
        <dbReference type="Proteomes" id="UP001157186"/>
    </source>
</evidence>
<evidence type="ECO:0000256" key="1">
    <source>
        <dbReference type="SAM" id="MobiDB-lite"/>
    </source>
</evidence>
<dbReference type="Gene3D" id="2.60.40.2810">
    <property type="match status" value="2"/>
</dbReference>
<dbReference type="Pfam" id="PF17963">
    <property type="entry name" value="Big_9"/>
    <property type="match status" value="4"/>
</dbReference>